<dbReference type="Proteomes" id="UP000284706">
    <property type="component" value="Unassembled WGS sequence"/>
</dbReference>
<feature type="compositionally biased region" description="Low complexity" evidence="1">
    <location>
        <begin position="810"/>
        <end position="821"/>
    </location>
</feature>
<evidence type="ECO:0000313" key="4">
    <source>
        <dbReference type="Proteomes" id="UP000284706"/>
    </source>
</evidence>
<feature type="compositionally biased region" description="Low complexity" evidence="1">
    <location>
        <begin position="769"/>
        <end position="782"/>
    </location>
</feature>
<feature type="region of interest" description="Disordered" evidence="1">
    <location>
        <begin position="736"/>
        <end position="840"/>
    </location>
</feature>
<dbReference type="PANTHER" id="PTHR43272">
    <property type="entry name" value="LONG-CHAIN-FATTY-ACID--COA LIGASE"/>
    <property type="match status" value="1"/>
</dbReference>
<protein>
    <recommendedName>
        <fullName evidence="2">GDS1 winged helix domain-containing protein</fullName>
    </recommendedName>
</protein>
<dbReference type="Gene3D" id="3.40.50.12780">
    <property type="entry name" value="N-terminal domain of ligase-like"/>
    <property type="match status" value="1"/>
</dbReference>
<dbReference type="EMBL" id="NHYE01005620">
    <property type="protein sequence ID" value="PPQ66851.1"/>
    <property type="molecule type" value="Genomic_DNA"/>
</dbReference>
<dbReference type="SUPFAM" id="SSF56801">
    <property type="entry name" value="Acetyl-CoA synthetase-like"/>
    <property type="match status" value="1"/>
</dbReference>
<comment type="caution">
    <text evidence="3">The sequence shown here is derived from an EMBL/GenBank/DDBJ whole genome shotgun (WGS) entry which is preliminary data.</text>
</comment>
<sequence length="1446" mass="157113">MAFSDYLLTDDLTILLALISATVFLLNNLYKPQPLLHPILLGRQSDVGRARNPGESAVYRNYGTGLMGRFPLRPAKDIQILPDFVRREIEAPRTLWSTKLTNSHLQDRAAAFATGLLRLSHIQPQKSSVFLLLNDCLEFIIADLALASHSIKSITLSSSKLLAPVLEAHPPSAIIIHAFLLPQLLELIYDSSERTTDHIIIVLGEPSAHTMASVASNVKVFKFGDVEREGFKVERILSPVPKPTDVFTVSFYETKSGQIQGAQLTHENLTAGVAAIRALFPLANVLSPLDTIVSSHSSSTAYGRAIMYTAVYEGTNFASVPTSDVYYTEDGGVRPETAETVATRKYPVPSPTIFFIKPAHLKSIVSGVLQAANKSLFLYSFAWRHKLAGVDHGFITNQSLWDRLVFDGARAKVLGQGAATLREVVVSGGDIESEMLTPARIALSVPLVNAFTHPLVTAPVLASNPLDLQDFPDSTKEGKTAIAHTGPPGVNVEVKLIGVNDEIVENGGDPVGDLVARGPPVGKVVNVEDYVDIPTALEAEGDKEGHVGAARLCANVYLTFSIAVRKFDSFLPPNSMDDYPPFPPPHVVLHPEDASNKVFLAIARAFVSVDNRAMTIKDIAEKATKYGLVCQNLSAAAQAVTTYLRAHKARCDKQQDQPLLLSHTLSGTPVDDDLVPALYSRSGGDSHPLLDRLTNFRKGTAVWYLSRATGLPCPFAKAGIRLCDYVTIESTKQNYDTMSPEEGQACGQKRKRPLRTCTTRPSETEPPLKVKLTLRLKPLLRPASDEGTSSIRPIHVLKQDSSDANDSDDSMSVNSNDNQSSTARLNQDGQEEPWSLPPYPRRSISIPCYTPSSEPACPSPLHSFCKDPLQSCPTVANVATPPPDSEDEADDFHVAMSRFKDYPEDEGWDADLDSEGEAETVWESPGPRSPSAPLLQILVKEEFSDISGAVDPFEDLNLDLARDLSKGIAQQPLEMETTASWNWTNSSETCVKQEDIDLDTLFPLDAPGPSSPLSDLSAQFAAFSYSDSPLLFSPEDNPQIHTSIARPRSRTVPAEKSASMITSVALPMASRSLSTPSGPPSTIVRLLQSMSVDTCTQSSAPTPCVSPLQTRCQPPLSATAAVVVTTCQPCKPAINAIQIEDIPVYQMMLGAFQLLRRIDTDFVNLAPIVAFSGAAHPTYTIAHATVVTKGSPEVSGTWVPLAGAQSYVREHLPSEKAQILAVFLSEKLVERFPTALQDFHKSTMARSLNQFGKHFASTLQASHWETEVTRPRKFMTQQYSAHAPITPFLLGLSLAGDKHVEDQQAPLSATEQQLFHELCIIPDEQIEQPEIPAISLSAGGADDLSKQGFEPVSPLSPVPLSPQVAIATLPMKPLILSSETASSEEPEMVSTTSTTPLLGPENSRRHHRFSERPLRRSRRVADALAAAHSNPSRTRSRKNGSRNSLS</sequence>
<proteinExistence type="predicted"/>
<dbReference type="InterPro" id="IPR036887">
    <property type="entry name" value="HTH_APSES_sf"/>
</dbReference>
<keyword evidence="4" id="KW-1185">Reference proteome</keyword>
<dbReference type="GO" id="GO:0005783">
    <property type="term" value="C:endoplasmic reticulum"/>
    <property type="evidence" value="ECO:0007669"/>
    <property type="project" value="TreeGrafter"/>
</dbReference>
<gene>
    <name evidence="3" type="ORF">CVT26_009630</name>
</gene>
<dbReference type="OrthoDB" id="1700726at2759"/>
<dbReference type="Pfam" id="PF25318">
    <property type="entry name" value="WHD_GDS1"/>
    <property type="match status" value="1"/>
</dbReference>
<dbReference type="InParanoid" id="A0A409VKQ7"/>
<feature type="domain" description="GDS1 winged helix" evidence="2">
    <location>
        <begin position="590"/>
        <end position="665"/>
    </location>
</feature>
<name>A0A409VKQ7_9AGAR</name>
<dbReference type="SUPFAM" id="SSF54616">
    <property type="entry name" value="DNA-binding domain of Mlu1-box binding protein MBP1"/>
    <property type="match status" value="1"/>
</dbReference>
<dbReference type="InterPro" id="IPR057511">
    <property type="entry name" value="WH_GDS1"/>
</dbReference>
<dbReference type="STRING" id="231916.A0A409VKQ7"/>
<reference evidence="3 4" key="1">
    <citation type="journal article" date="2018" name="Evol. Lett.">
        <title>Horizontal gene cluster transfer increased hallucinogenic mushroom diversity.</title>
        <authorList>
            <person name="Reynolds H.T."/>
            <person name="Vijayakumar V."/>
            <person name="Gluck-Thaler E."/>
            <person name="Korotkin H.B."/>
            <person name="Matheny P.B."/>
            <person name="Slot J.C."/>
        </authorList>
    </citation>
    <scope>NUCLEOTIDE SEQUENCE [LARGE SCALE GENOMIC DNA]</scope>
    <source>
        <strain evidence="3 4">SRW20</strain>
    </source>
</reference>
<dbReference type="InterPro" id="IPR042099">
    <property type="entry name" value="ANL_N_sf"/>
</dbReference>
<evidence type="ECO:0000313" key="3">
    <source>
        <dbReference type="EMBL" id="PPQ66851.1"/>
    </source>
</evidence>
<dbReference type="GO" id="GO:0003677">
    <property type="term" value="F:DNA binding"/>
    <property type="evidence" value="ECO:0007669"/>
    <property type="project" value="InterPro"/>
</dbReference>
<organism evidence="3 4">
    <name type="scientific">Gymnopilus dilepis</name>
    <dbReference type="NCBI Taxonomy" id="231916"/>
    <lineage>
        <taxon>Eukaryota</taxon>
        <taxon>Fungi</taxon>
        <taxon>Dikarya</taxon>
        <taxon>Basidiomycota</taxon>
        <taxon>Agaricomycotina</taxon>
        <taxon>Agaricomycetes</taxon>
        <taxon>Agaricomycetidae</taxon>
        <taxon>Agaricales</taxon>
        <taxon>Agaricineae</taxon>
        <taxon>Hymenogastraceae</taxon>
        <taxon>Gymnopilus</taxon>
    </lineage>
</organism>
<accession>A0A409VKQ7</accession>
<dbReference type="PANTHER" id="PTHR43272:SF11">
    <property type="entry name" value="AMP-DEPENDENT SYNTHETASE_LIGASE DOMAIN-CONTAINING PROTEIN"/>
    <property type="match status" value="1"/>
</dbReference>
<dbReference type="GO" id="GO:0016020">
    <property type="term" value="C:membrane"/>
    <property type="evidence" value="ECO:0007669"/>
    <property type="project" value="TreeGrafter"/>
</dbReference>
<dbReference type="GO" id="GO:0004467">
    <property type="term" value="F:long-chain fatty acid-CoA ligase activity"/>
    <property type="evidence" value="ECO:0007669"/>
    <property type="project" value="TreeGrafter"/>
</dbReference>
<dbReference type="Gene3D" id="3.10.260.10">
    <property type="entry name" value="Transcription regulator HTH, APSES-type DNA-binding domain"/>
    <property type="match status" value="1"/>
</dbReference>
<evidence type="ECO:0000256" key="1">
    <source>
        <dbReference type="SAM" id="MobiDB-lite"/>
    </source>
</evidence>
<evidence type="ECO:0000259" key="2">
    <source>
        <dbReference type="Pfam" id="PF25318"/>
    </source>
</evidence>
<feature type="region of interest" description="Disordered" evidence="1">
    <location>
        <begin position="1379"/>
        <end position="1446"/>
    </location>
</feature>